<comment type="caution">
    <text evidence="3">The sequence shown here is derived from an EMBL/GenBank/DDBJ whole genome shotgun (WGS) entry which is preliminary data.</text>
</comment>
<dbReference type="PANTHER" id="PTHR10672">
    <property type="entry name" value="ADDUCIN"/>
    <property type="match status" value="1"/>
</dbReference>
<name>A0A423PQV8_9GAMM</name>
<gene>
    <name evidence="3" type="ORF">SAOR_06590</name>
</gene>
<dbReference type="SMART" id="SM01007">
    <property type="entry name" value="Aldolase_II"/>
    <property type="match status" value="1"/>
</dbReference>
<dbReference type="Proteomes" id="UP000283993">
    <property type="component" value="Unassembled WGS sequence"/>
</dbReference>
<dbReference type="InterPro" id="IPR051017">
    <property type="entry name" value="Aldolase-II_Adducin_sf"/>
</dbReference>
<dbReference type="PANTHER" id="PTHR10672:SF3">
    <property type="entry name" value="PROTEIN HU-LI TAI SHAO"/>
    <property type="match status" value="1"/>
</dbReference>
<accession>A0A423PQV8</accession>
<dbReference type="GO" id="GO:0005996">
    <property type="term" value="P:monosaccharide metabolic process"/>
    <property type="evidence" value="ECO:0007669"/>
    <property type="project" value="UniProtKB-ARBA"/>
</dbReference>
<comment type="similarity">
    <text evidence="1">Belongs to the aldolase class II family.</text>
</comment>
<dbReference type="SUPFAM" id="SSF53639">
    <property type="entry name" value="AraD/HMP-PK domain-like"/>
    <property type="match status" value="1"/>
</dbReference>
<evidence type="ECO:0000256" key="1">
    <source>
        <dbReference type="ARBA" id="ARBA00037961"/>
    </source>
</evidence>
<evidence type="ECO:0000313" key="4">
    <source>
        <dbReference type="Proteomes" id="UP000283993"/>
    </source>
</evidence>
<sequence length="252" mass="27541">MATNATARNEQMSDAEWAVRKDLAAAYRLVALYGWDDLVFTHLSARVPGPEHHFLINPYGFLFDEITASSLIKVDENGEIVDPGATNRVNPAGFTIHSAVHMAREEAGAVLHLHAADGVAVSAHADGLLPLSQTAMLCIPHITFHEYEGVALDLDERERLVADLGDHDIMLLRNHGTLTVGKDVGEAFTYMYFLMKACQIQVRTLAMGETHLPGQHALDTTADQAKSLGKGSKLAWPALIRKLERMGSDYAT</sequence>
<keyword evidence="4" id="KW-1185">Reference proteome</keyword>
<dbReference type="NCBIfam" id="NF005451">
    <property type="entry name" value="PRK07044.1"/>
    <property type="match status" value="1"/>
</dbReference>
<protein>
    <submittedName>
        <fullName evidence="3">Membrane protein</fullName>
    </submittedName>
</protein>
<dbReference type="GO" id="GO:0005856">
    <property type="term" value="C:cytoskeleton"/>
    <property type="evidence" value="ECO:0007669"/>
    <property type="project" value="TreeGrafter"/>
</dbReference>
<dbReference type="GO" id="GO:0051015">
    <property type="term" value="F:actin filament binding"/>
    <property type="evidence" value="ECO:0007669"/>
    <property type="project" value="TreeGrafter"/>
</dbReference>
<dbReference type="Pfam" id="PF00596">
    <property type="entry name" value="Aldolase_II"/>
    <property type="match status" value="1"/>
</dbReference>
<proteinExistence type="inferred from homology"/>
<dbReference type="AlphaFoldDB" id="A0A423PQV8"/>
<dbReference type="EMBL" id="AYKH01000011">
    <property type="protein sequence ID" value="ROO27973.1"/>
    <property type="molecule type" value="Genomic_DNA"/>
</dbReference>
<dbReference type="InterPro" id="IPR036409">
    <property type="entry name" value="Aldolase_II/adducin_N_sf"/>
</dbReference>
<reference evidence="3 4" key="1">
    <citation type="submission" date="2013-10" db="EMBL/GenBank/DDBJ databases">
        <title>Salinisphaera orenii MK-B5 Genome Sequencing.</title>
        <authorList>
            <person name="Lai Q."/>
            <person name="Li C."/>
            <person name="Shao Z."/>
        </authorList>
    </citation>
    <scope>NUCLEOTIDE SEQUENCE [LARGE SCALE GENOMIC DNA]</scope>
    <source>
        <strain evidence="3 4">MK-B5</strain>
    </source>
</reference>
<evidence type="ECO:0000259" key="2">
    <source>
        <dbReference type="SMART" id="SM01007"/>
    </source>
</evidence>
<feature type="domain" description="Class II aldolase/adducin N-terminal" evidence="2">
    <location>
        <begin position="21"/>
        <end position="202"/>
    </location>
</feature>
<dbReference type="InterPro" id="IPR001303">
    <property type="entry name" value="Aldolase_II/adducin_N"/>
</dbReference>
<organism evidence="3 4">
    <name type="scientific">Salinisphaera orenii MK-B5</name>
    <dbReference type="NCBI Taxonomy" id="856730"/>
    <lineage>
        <taxon>Bacteria</taxon>
        <taxon>Pseudomonadati</taxon>
        <taxon>Pseudomonadota</taxon>
        <taxon>Gammaproteobacteria</taxon>
        <taxon>Salinisphaerales</taxon>
        <taxon>Salinisphaeraceae</taxon>
        <taxon>Salinisphaera</taxon>
    </lineage>
</organism>
<evidence type="ECO:0000313" key="3">
    <source>
        <dbReference type="EMBL" id="ROO27973.1"/>
    </source>
</evidence>
<dbReference type="Gene3D" id="3.40.225.10">
    <property type="entry name" value="Class II aldolase/adducin N-terminal domain"/>
    <property type="match status" value="1"/>
</dbReference>
<dbReference type="RefSeq" id="WP_123630729.1">
    <property type="nucleotide sequence ID" value="NZ_AYKH01000011.1"/>
</dbReference>